<evidence type="ECO:0000313" key="3">
    <source>
        <dbReference type="Proteomes" id="UP000324222"/>
    </source>
</evidence>
<name>A0A5B7IPC8_PORTR</name>
<accession>A0A5B7IPC8</accession>
<evidence type="ECO:0000313" key="2">
    <source>
        <dbReference type="EMBL" id="MPC84355.1"/>
    </source>
</evidence>
<gene>
    <name evidence="2" type="ORF">E2C01_079092</name>
</gene>
<reference evidence="2 3" key="1">
    <citation type="submission" date="2019-05" db="EMBL/GenBank/DDBJ databases">
        <title>Another draft genome of Portunus trituberculatus and its Hox gene families provides insights of decapod evolution.</title>
        <authorList>
            <person name="Jeong J.-H."/>
            <person name="Song I."/>
            <person name="Kim S."/>
            <person name="Choi T."/>
            <person name="Kim D."/>
            <person name="Ryu S."/>
            <person name="Kim W."/>
        </authorList>
    </citation>
    <scope>NUCLEOTIDE SEQUENCE [LARGE SCALE GENOMIC DNA]</scope>
    <source>
        <tissue evidence="2">Muscle</tissue>
    </source>
</reference>
<proteinExistence type="predicted"/>
<comment type="caution">
    <text evidence="2">The sequence shown here is derived from an EMBL/GenBank/DDBJ whole genome shotgun (WGS) entry which is preliminary data.</text>
</comment>
<sequence>MGSILLSVPKPVSIRIAGRLALIFLAHLAPCCGRLAAAARYKR</sequence>
<organism evidence="2 3">
    <name type="scientific">Portunus trituberculatus</name>
    <name type="common">Swimming crab</name>
    <name type="synonym">Neptunus trituberculatus</name>
    <dbReference type="NCBI Taxonomy" id="210409"/>
    <lineage>
        <taxon>Eukaryota</taxon>
        <taxon>Metazoa</taxon>
        <taxon>Ecdysozoa</taxon>
        <taxon>Arthropoda</taxon>
        <taxon>Crustacea</taxon>
        <taxon>Multicrustacea</taxon>
        <taxon>Malacostraca</taxon>
        <taxon>Eumalacostraca</taxon>
        <taxon>Eucarida</taxon>
        <taxon>Decapoda</taxon>
        <taxon>Pleocyemata</taxon>
        <taxon>Brachyura</taxon>
        <taxon>Eubrachyura</taxon>
        <taxon>Portunoidea</taxon>
        <taxon>Portunidae</taxon>
        <taxon>Portuninae</taxon>
        <taxon>Portunus</taxon>
    </lineage>
</organism>
<keyword evidence="3" id="KW-1185">Reference proteome</keyword>
<keyword evidence="1" id="KW-1133">Transmembrane helix</keyword>
<keyword evidence="1" id="KW-0472">Membrane</keyword>
<protein>
    <submittedName>
        <fullName evidence="2">Uncharacterized protein</fullName>
    </submittedName>
</protein>
<keyword evidence="1" id="KW-0812">Transmembrane</keyword>
<dbReference type="EMBL" id="VSRR010065242">
    <property type="protein sequence ID" value="MPC84355.1"/>
    <property type="molecule type" value="Genomic_DNA"/>
</dbReference>
<evidence type="ECO:0000256" key="1">
    <source>
        <dbReference type="SAM" id="Phobius"/>
    </source>
</evidence>
<feature type="transmembrane region" description="Helical" evidence="1">
    <location>
        <begin position="16"/>
        <end position="37"/>
    </location>
</feature>
<dbReference type="Proteomes" id="UP000324222">
    <property type="component" value="Unassembled WGS sequence"/>
</dbReference>
<dbReference type="AlphaFoldDB" id="A0A5B7IPC8"/>